<evidence type="ECO:0000259" key="2">
    <source>
        <dbReference type="PROSITE" id="PS51898"/>
    </source>
</evidence>
<dbReference type="GO" id="GO:0003677">
    <property type="term" value="F:DNA binding"/>
    <property type="evidence" value="ECO:0007669"/>
    <property type="project" value="InterPro"/>
</dbReference>
<accession>A0A418W455</accession>
<dbReference type="AlphaFoldDB" id="A0A418W455"/>
<sequence>MSRQPEQRYAEIGDFWLVKVPGSNRFHIAWYDAERQQRRTRSTGTDDLRAAELILAEHALKHSAPPTKADPADEALAGVLLRFYHGRAEQQAQAEQVRRAFALWMAFWGDATVADLTIQRQDAFVRWLRVEKGCSDSYIDRIMSSGRAALGRTKDLHELREVPSIRNALGIDQKWMCRPDANPKGRQLTLKEIGDLISHIPEESPHLLSFMMVMLTCVCRPDAAVDLTADRIDHRHRLITLNPEGRTQTKKYRPIVKLTETLEHHVGGVTGPVVAFEGRQVKSIRTAWRALRARVWPATEEQLAALPDAAALAAMTPADRKIALRERFLLCGPDGRDVQPYSLRHTMGRELRFRGVPNDQIELTMGHKRPEGHSATTQVYAPYHPSYCSEAALAIDQILCDIQKHTRRRIVPEHMVAEPGRDVKVEEGTRPPRRRCEKV</sequence>
<evidence type="ECO:0000313" key="3">
    <source>
        <dbReference type="EMBL" id="RJF84734.1"/>
    </source>
</evidence>
<dbReference type="Proteomes" id="UP000283458">
    <property type="component" value="Unassembled WGS sequence"/>
</dbReference>
<organism evidence="3 4">
    <name type="scientific">Azospirillum cavernae</name>
    <dbReference type="NCBI Taxonomy" id="2320860"/>
    <lineage>
        <taxon>Bacteria</taxon>
        <taxon>Pseudomonadati</taxon>
        <taxon>Pseudomonadota</taxon>
        <taxon>Alphaproteobacteria</taxon>
        <taxon>Rhodospirillales</taxon>
        <taxon>Azospirillaceae</taxon>
        <taxon>Azospirillum</taxon>
    </lineage>
</organism>
<dbReference type="SUPFAM" id="SSF56349">
    <property type="entry name" value="DNA breaking-rejoining enzymes"/>
    <property type="match status" value="1"/>
</dbReference>
<protein>
    <recommendedName>
        <fullName evidence="2">Tyr recombinase domain-containing protein</fullName>
    </recommendedName>
</protein>
<comment type="caution">
    <text evidence="3">The sequence shown here is derived from an EMBL/GenBank/DDBJ whole genome shotgun (WGS) entry which is preliminary data.</text>
</comment>
<dbReference type="EMBL" id="QYUL01000001">
    <property type="protein sequence ID" value="RJF84734.1"/>
    <property type="molecule type" value="Genomic_DNA"/>
</dbReference>
<dbReference type="PROSITE" id="PS51898">
    <property type="entry name" value="TYR_RECOMBINASE"/>
    <property type="match status" value="1"/>
</dbReference>
<dbReference type="InterPro" id="IPR002104">
    <property type="entry name" value="Integrase_catalytic"/>
</dbReference>
<dbReference type="RefSeq" id="WP_119830371.1">
    <property type="nucleotide sequence ID" value="NZ_QYUL01000001.1"/>
</dbReference>
<evidence type="ECO:0000313" key="4">
    <source>
        <dbReference type="Proteomes" id="UP000283458"/>
    </source>
</evidence>
<feature type="domain" description="Tyr recombinase" evidence="2">
    <location>
        <begin position="183"/>
        <end position="395"/>
    </location>
</feature>
<gene>
    <name evidence="3" type="ORF">D3877_09580</name>
</gene>
<evidence type="ECO:0000256" key="1">
    <source>
        <dbReference type="ARBA" id="ARBA00023172"/>
    </source>
</evidence>
<dbReference type="InterPro" id="IPR011010">
    <property type="entry name" value="DNA_brk_join_enz"/>
</dbReference>
<dbReference type="Gene3D" id="1.10.443.10">
    <property type="entry name" value="Intergrase catalytic core"/>
    <property type="match status" value="1"/>
</dbReference>
<dbReference type="GO" id="GO:0006310">
    <property type="term" value="P:DNA recombination"/>
    <property type="evidence" value="ECO:0007669"/>
    <property type="project" value="UniProtKB-KW"/>
</dbReference>
<reference evidence="3 4" key="1">
    <citation type="submission" date="2018-09" db="EMBL/GenBank/DDBJ databases">
        <authorList>
            <person name="Zhu H."/>
        </authorList>
    </citation>
    <scope>NUCLEOTIDE SEQUENCE [LARGE SCALE GENOMIC DNA]</scope>
    <source>
        <strain evidence="3 4">K2W22B-5</strain>
    </source>
</reference>
<name>A0A418W455_9PROT</name>
<proteinExistence type="predicted"/>
<dbReference type="InterPro" id="IPR013762">
    <property type="entry name" value="Integrase-like_cat_sf"/>
</dbReference>
<keyword evidence="4" id="KW-1185">Reference proteome</keyword>
<keyword evidence="1" id="KW-0233">DNA recombination</keyword>
<dbReference type="GO" id="GO:0015074">
    <property type="term" value="P:DNA integration"/>
    <property type="evidence" value="ECO:0007669"/>
    <property type="project" value="InterPro"/>
</dbReference>
<dbReference type="OrthoDB" id="9808346at2"/>